<feature type="DNA-binding region" description="HMG box" evidence="4">
    <location>
        <begin position="370"/>
        <end position="438"/>
    </location>
</feature>
<dbReference type="InterPro" id="IPR051965">
    <property type="entry name" value="ChromReg_NeuronalGeneExpr"/>
</dbReference>
<dbReference type="GO" id="GO:0005634">
    <property type="term" value="C:nucleus"/>
    <property type="evidence" value="ECO:0007669"/>
    <property type="project" value="UniProtKB-UniRule"/>
</dbReference>
<dbReference type="InterPro" id="IPR036910">
    <property type="entry name" value="HMG_box_dom_sf"/>
</dbReference>
<accession>A0A5B8MIS2</accession>
<name>A0A5B8MIS2_9CHLO</name>
<dbReference type="PANTHER" id="PTHR46040:SF3">
    <property type="entry name" value="HIGH MOBILITY GROUP PROTEIN 2"/>
    <property type="match status" value="1"/>
</dbReference>
<dbReference type="CDD" id="cd00084">
    <property type="entry name" value="HMG-box_SF"/>
    <property type="match status" value="1"/>
</dbReference>
<feature type="domain" description="HMG box" evidence="5">
    <location>
        <begin position="370"/>
        <end position="438"/>
    </location>
</feature>
<evidence type="ECO:0000256" key="1">
    <source>
        <dbReference type="ARBA" id="ARBA00005703"/>
    </source>
</evidence>
<dbReference type="GO" id="GO:0003677">
    <property type="term" value="F:DNA binding"/>
    <property type="evidence" value="ECO:0007669"/>
    <property type="project" value="UniProtKB-UniRule"/>
</dbReference>
<dbReference type="EMBL" id="CP031035">
    <property type="protein sequence ID" value="QDZ19270.1"/>
    <property type="molecule type" value="Genomic_DNA"/>
</dbReference>
<evidence type="ECO:0000313" key="6">
    <source>
        <dbReference type="EMBL" id="QDZ19270.1"/>
    </source>
</evidence>
<keyword evidence="6" id="KW-0436">Ligase</keyword>
<evidence type="ECO:0000313" key="7">
    <source>
        <dbReference type="Proteomes" id="UP000316726"/>
    </source>
</evidence>
<dbReference type="SMART" id="SM00398">
    <property type="entry name" value="HMG"/>
    <property type="match status" value="1"/>
</dbReference>
<dbReference type="InterPro" id="IPR035929">
    <property type="entry name" value="CoaB-like_sf"/>
</dbReference>
<dbReference type="AlphaFoldDB" id="A0A5B8MIS2"/>
<dbReference type="Gene3D" id="1.10.30.10">
    <property type="entry name" value="High mobility group box domain"/>
    <property type="match status" value="1"/>
</dbReference>
<reference evidence="6 7" key="1">
    <citation type="submission" date="2018-07" db="EMBL/GenBank/DDBJ databases">
        <title>The complete nuclear genome of the prasinophyte Chloropicon primus (CCMP1205).</title>
        <authorList>
            <person name="Pombert J.-F."/>
            <person name="Otis C."/>
            <person name="Turmel M."/>
            <person name="Lemieux C."/>
        </authorList>
    </citation>
    <scope>NUCLEOTIDE SEQUENCE [LARGE SCALE GENOMIC DNA]</scope>
    <source>
        <strain evidence="6 7">CCMP1205</strain>
    </source>
</reference>
<keyword evidence="2 4" id="KW-0238">DNA-binding</keyword>
<dbReference type="Gene3D" id="3.40.50.10300">
    <property type="entry name" value="CoaB-like"/>
    <property type="match status" value="1"/>
</dbReference>
<dbReference type="STRING" id="1764295.A0A5B8MIS2"/>
<comment type="similarity">
    <text evidence="1">Belongs to the PPC synthetase family.</text>
</comment>
<organism evidence="6 7">
    <name type="scientific">Chloropicon primus</name>
    <dbReference type="NCBI Taxonomy" id="1764295"/>
    <lineage>
        <taxon>Eukaryota</taxon>
        <taxon>Viridiplantae</taxon>
        <taxon>Chlorophyta</taxon>
        <taxon>Chloropicophyceae</taxon>
        <taxon>Chloropicales</taxon>
        <taxon>Chloropicaceae</taxon>
        <taxon>Chloropicon</taxon>
    </lineage>
</organism>
<evidence type="ECO:0000256" key="3">
    <source>
        <dbReference type="ARBA" id="ARBA00023242"/>
    </source>
</evidence>
<evidence type="ECO:0000259" key="5">
    <source>
        <dbReference type="PROSITE" id="PS50118"/>
    </source>
</evidence>
<dbReference type="Pfam" id="PF00505">
    <property type="entry name" value="HMG_box"/>
    <property type="match status" value="1"/>
</dbReference>
<dbReference type="InterPro" id="IPR007085">
    <property type="entry name" value="DNA/pantothenate-metab_flavo_C"/>
</dbReference>
<dbReference type="Proteomes" id="UP000316726">
    <property type="component" value="Chromosome 2"/>
</dbReference>
<protein>
    <submittedName>
        <fullName evidence="6">Phosphopantothenate-cysteine ligase</fullName>
    </submittedName>
</protein>
<gene>
    <name evidence="6" type="ORF">A3770_02p17880</name>
</gene>
<dbReference type="SUPFAM" id="SSF47095">
    <property type="entry name" value="HMG-box"/>
    <property type="match status" value="1"/>
</dbReference>
<keyword evidence="7" id="KW-1185">Reference proteome</keyword>
<evidence type="ECO:0000256" key="2">
    <source>
        <dbReference type="ARBA" id="ARBA00023125"/>
    </source>
</evidence>
<dbReference type="PROSITE" id="PS50118">
    <property type="entry name" value="HMG_BOX_2"/>
    <property type="match status" value="1"/>
</dbReference>
<proteinExistence type="inferred from homology"/>
<keyword evidence="3 4" id="KW-0539">Nucleus</keyword>
<dbReference type="GO" id="GO:0016874">
    <property type="term" value="F:ligase activity"/>
    <property type="evidence" value="ECO:0007669"/>
    <property type="project" value="UniProtKB-KW"/>
</dbReference>
<sequence>MSSVDWIRFQGHFPPDLQEGNFTNNAMNHLQGFLSNRKKSANTKWACVTSGGTAVPLEKRSVRFIENMSKGTRGARSTEQLLDLGYSVILLVRDDAEMPFGSLLASNKAWHEVVQKEKSARSADTDLKFKDKYQDRISENFKRQQKAKKQEKLLVLKYRDVFEYMWLLHCVALELSSKGNRALFYLAAAVSDFYIPWHKLAEHKIQSQAGTLALELENVPKVLGLLTREWAPQAYCVSFKLETDPDLLLSKARGALQQYGVHLVVANEPHNKARKVTVVGAMGEQEEIQFTPKNNCIEEPLVELVAQKHSVFFGEIIKPQRPNIKLDGQSEGTYDYNKRKAAAEMLPEDCKKALKKNKKPKSTSDGITVPKRAKTAYLYFCEERRPIMKNSNPGWSMVNITKELGTEWQALPGEERKKFEDLAKNDQLRYEMQNEAYLGQLRTKAMSM</sequence>
<dbReference type="GO" id="GO:0010468">
    <property type="term" value="P:regulation of gene expression"/>
    <property type="evidence" value="ECO:0007669"/>
    <property type="project" value="TreeGrafter"/>
</dbReference>
<dbReference type="OrthoDB" id="70224at2759"/>
<evidence type="ECO:0000256" key="4">
    <source>
        <dbReference type="PROSITE-ProRule" id="PRU00267"/>
    </source>
</evidence>
<dbReference type="PANTHER" id="PTHR46040">
    <property type="entry name" value="HIGH MOBILITY GROUP PROTEIN 2"/>
    <property type="match status" value="1"/>
</dbReference>
<dbReference type="Pfam" id="PF04127">
    <property type="entry name" value="DFP"/>
    <property type="match status" value="1"/>
</dbReference>
<dbReference type="InterPro" id="IPR009071">
    <property type="entry name" value="HMG_box_dom"/>
</dbReference>
<dbReference type="SUPFAM" id="SSF102645">
    <property type="entry name" value="CoaB-like"/>
    <property type="match status" value="1"/>
</dbReference>
<dbReference type="GO" id="GO:0015937">
    <property type="term" value="P:coenzyme A biosynthetic process"/>
    <property type="evidence" value="ECO:0007669"/>
    <property type="project" value="UniProtKB-ARBA"/>
</dbReference>